<organism evidence="1 2">
    <name type="scientific">Succinivibrio dextrinosolvens DSM 3072</name>
    <dbReference type="NCBI Taxonomy" id="1123324"/>
    <lineage>
        <taxon>Bacteria</taxon>
        <taxon>Pseudomonadati</taxon>
        <taxon>Pseudomonadota</taxon>
        <taxon>Gammaproteobacteria</taxon>
        <taxon>Aeromonadales</taxon>
        <taxon>Succinivibrionaceae</taxon>
        <taxon>Succinivibrio</taxon>
    </lineage>
</organism>
<reference evidence="2" key="1">
    <citation type="submission" date="2017-02" db="EMBL/GenBank/DDBJ databases">
        <authorList>
            <person name="Varghese N."/>
            <person name="Submissions S."/>
        </authorList>
    </citation>
    <scope>NUCLEOTIDE SEQUENCE [LARGE SCALE GENOMIC DNA]</scope>
    <source>
        <strain evidence="2">DSM 3072</strain>
    </source>
</reference>
<gene>
    <name evidence="1" type="ORF">SAMN02745213_01087</name>
</gene>
<protein>
    <submittedName>
        <fullName evidence="1">Uncharacterized protein</fullName>
    </submittedName>
</protein>
<dbReference type="EMBL" id="FUXX01000014">
    <property type="protein sequence ID" value="SKA61418.1"/>
    <property type="molecule type" value="Genomic_DNA"/>
</dbReference>
<sequence length="348" mass="40677">MEGRVYNKRKIDCIMEEFGLTRVPYYPELNVVNRDNVNNDCSSLVLSVLLFWHSKDKYVRFNARCHTHLLARNLRVSPEAVKEALEYLASIKILIKEEEVITTQSEDPDKRTKLNEFYDLDFHSLHEYLKTRDIIIPVKVLRLASDDYFDFYSYISPRRLPVVQGLLGMVKGEKYDTAALNACAIICGICRESEYEDFSYKALAPGWRMLAQPPATAYDVVQRYQREGERSVDIDLMDGSFFMPDGDYFGTEKHKIWHSGKTTEPRILAAALYLCFTAVDEDVEFYSDLNMDELKAAFELLYRFTSLKGRIGDYYYHYRDVHGERLKEEQEKYKAILDSLDSLETFEF</sequence>
<evidence type="ECO:0000313" key="1">
    <source>
        <dbReference type="EMBL" id="SKA61418.1"/>
    </source>
</evidence>
<accession>A0A1T4V8X6</accession>
<keyword evidence="2" id="KW-1185">Reference proteome</keyword>
<name>A0A1T4V8X6_9GAMM</name>
<evidence type="ECO:0000313" key="2">
    <source>
        <dbReference type="Proteomes" id="UP000242432"/>
    </source>
</evidence>
<dbReference type="Proteomes" id="UP000242432">
    <property type="component" value="Unassembled WGS sequence"/>
</dbReference>
<dbReference type="AlphaFoldDB" id="A0A1T4V8X6"/>
<proteinExistence type="predicted"/>